<dbReference type="InterPro" id="IPR029058">
    <property type="entry name" value="AB_hydrolase_fold"/>
</dbReference>
<dbReference type="Gene3D" id="3.40.50.1820">
    <property type="entry name" value="alpha/beta hydrolase"/>
    <property type="match status" value="1"/>
</dbReference>
<dbReference type="AlphaFoldDB" id="A0A199U956"/>
<evidence type="ECO:0000256" key="1">
    <source>
        <dbReference type="ARBA" id="ARBA00008645"/>
    </source>
</evidence>
<organism evidence="4">
    <name type="scientific">Manihot esculenta</name>
    <name type="common">Cassava</name>
    <name type="synonym">Jatropha manihot</name>
    <dbReference type="NCBI Taxonomy" id="3983"/>
    <lineage>
        <taxon>Eukaryota</taxon>
        <taxon>Viridiplantae</taxon>
        <taxon>Streptophyta</taxon>
        <taxon>Embryophyta</taxon>
        <taxon>Tracheophyta</taxon>
        <taxon>Spermatophyta</taxon>
        <taxon>Magnoliopsida</taxon>
        <taxon>eudicotyledons</taxon>
        <taxon>Gunneridae</taxon>
        <taxon>Pentapetalae</taxon>
        <taxon>rosids</taxon>
        <taxon>fabids</taxon>
        <taxon>Malpighiales</taxon>
        <taxon>Euphorbiaceae</taxon>
        <taxon>Crotonoideae</taxon>
        <taxon>Manihoteae</taxon>
        <taxon>Manihot</taxon>
    </lineage>
</organism>
<feature type="domain" description="AB hydrolase-1" evidence="3">
    <location>
        <begin position="24"/>
        <end position="257"/>
    </location>
</feature>
<keyword evidence="2" id="KW-0378">Hydrolase</keyword>
<reference evidence="4" key="1">
    <citation type="submission" date="2016-02" db="EMBL/GenBank/DDBJ databases">
        <title>WGS assembly of Manihot esculenta.</title>
        <authorList>
            <person name="Bredeson J.V."/>
            <person name="Prochnik S.E."/>
            <person name="Lyons J.B."/>
            <person name="Schmutz J."/>
            <person name="Grimwood J."/>
            <person name="Vrebalov J."/>
            <person name="Bart R.S."/>
            <person name="Amuge T."/>
            <person name="Ferguson M.E."/>
            <person name="Green R."/>
            <person name="Putnam N."/>
            <person name="Stites J."/>
            <person name="Rounsley S."/>
            <person name="Rokhsar D.S."/>
        </authorList>
    </citation>
    <scope>NUCLEOTIDE SEQUENCE [LARGE SCALE GENOMIC DNA]</scope>
    <source>
        <tissue evidence="4">Leaf</tissue>
    </source>
</reference>
<dbReference type="SUPFAM" id="SSF53474">
    <property type="entry name" value="alpha/beta-Hydrolases"/>
    <property type="match status" value="1"/>
</dbReference>
<dbReference type="InterPro" id="IPR000073">
    <property type="entry name" value="AB_hydrolase_1"/>
</dbReference>
<proteinExistence type="inferred from homology"/>
<dbReference type="PANTHER" id="PTHR43039">
    <property type="entry name" value="ESTERASE-RELATED"/>
    <property type="match status" value="1"/>
</dbReference>
<gene>
    <name evidence="4" type="ORF">MANES_S111300</name>
</gene>
<evidence type="ECO:0000259" key="3">
    <source>
        <dbReference type="Pfam" id="PF00561"/>
    </source>
</evidence>
<evidence type="ECO:0000313" key="4">
    <source>
        <dbReference type="EMBL" id="OAY21177.1"/>
    </source>
</evidence>
<evidence type="ECO:0000256" key="2">
    <source>
        <dbReference type="ARBA" id="ARBA00022801"/>
    </source>
</evidence>
<dbReference type="OMA" id="MAMERIW"/>
<dbReference type="EMBL" id="KV452384">
    <property type="protein sequence ID" value="OAY21177.1"/>
    <property type="molecule type" value="Genomic_DNA"/>
</dbReference>
<protein>
    <recommendedName>
        <fullName evidence="3">AB hydrolase-1 domain-containing protein</fullName>
    </recommendedName>
</protein>
<accession>A0A199U956</accession>
<dbReference type="OrthoDB" id="408373at2759"/>
<dbReference type="Pfam" id="PF00561">
    <property type="entry name" value="Abhydrolase_1"/>
    <property type="match status" value="1"/>
</dbReference>
<comment type="similarity">
    <text evidence="1">Belongs to the AB hydrolase superfamily.</text>
</comment>
<sequence length="274" mass="30563">MVMLGMGLSTSMNARIIGSGSQDLVLAHGFGGEQSLWDKIIPDLAKHFRILVFDWIFSGAVKEDHKDLFDHEKYSSYDAFADDVICLIEEMNLRSPVFVGHSMSGMIGCIAAVKRRDLFKRLVLIGASPRYINTDDYEGGFKKSEIDDFISNIEMDFQNWAAGFASLVVDARDPSSVDKFRNCLANMRPEVALSVAKTVFYSDQRKILDKVLIPCTIVQTTSDIVVPNSVAYYMQKNIKGKSTVEIIETDGHFPHLTAHQQLLDVLKGVLTIST</sequence>
<name>A0A199U956_MANES</name>
<dbReference type="FunFam" id="3.40.50.1820:FF:000042">
    <property type="entry name" value="probable strigolactone esterase DAD2"/>
    <property type="match status" value="1"/>
</dbReference>
<dbReference type="GO" id="GO:0016787">
    <property type="term" value="F:hydrolase activity"/>
    <property type="evidence" value="ECO:0007669"/>
    <property type="project" value="UniProtKB-KW"/>
</dbReference>
<dbReference type="STRING" id="3983.A0A199U956"/>
<dbReference type="Gramene" id="Manes.03G069132.1.v8.1">
    <property type="protein sequence ID" value="Manes.03G069132.1.v8.1.CDS"/>
    <property type="gene ID" value="Manes.03G069132.v8.1"/>
</dbReference>